<sequence length="1235" mass="140781">MENIELLNDFDSNNYSEIDDYLKPTDTNIQKDFVESITKLSNLISNGLLFVNYGIYENISNKNKNNNGSTYIVPKDCKILSNVVSKGIRKDSLKNYRKSINEFNSSSKSNSKSSSTNSINIIVTDTDKVNELVDDGDIFGNDQSMIRLHSDFSFVDSSMLFDQSAIFDLQGDNVGNQSMIFMDTNGRNIFTHEDPSNRNLLNINGLTENAEGNNSTLVNLTDVDNNYLSTSDNESNNSTAYWTDDRIPGPVNDPEEYSGDEGDDQLMDEFNQAFAKKKYASLDSQDLKNLVYPRPNSRQKNIRNTYPPTSTIQVNQYQVFPEPWNEYDDINLAKATIMKQNYKNGFPHKKLYPVAETPNDEINTNSSPYSKGYVNIYKNKKSNDSMNSSFSFIKDELSITKDIVNKNIKKFNSMGLENENDVSFQRGQSSNFSFSNISFTSSTNITPDSTPKLVPTSVSLPSNSEFAFSNLNRTNASSPQPSLPKTVNNFAAIQSKFNQPLMEDNEQFNTSAQSNHVWKYKTKQQSLSSQEMNDLVEDVMDNHLSSQAMNDFSSSVNTTIIKESDGEDGLNESIGTVKNLITGIESNIKMENEIQNSEIPTESVISMETEINGIKKEGESEDKELIQFLSNEETDEEQPLEFLSDHEEVKEQQLEFLSDYDEGEEEPIEFIQDNEEIEGEGDQRKLTETIINDNIIDDDLEGHIVIEEEDSIVVNAIEEALENKSFVIQEHVFMDEPFTNDLTYSCDGHSAFHDAMKFLEDGSSTLETIQEEDEEEIEENFVEKEECEVINTGDNHNNEEKIFKMIESNITEPEEVVENNKVNSHEIDTKVSEHENKIPSNIKVEPIENESEEVIDSDLKAIAKELEEMMEESHTNNKNIEKSVKKVKKINRTPLRSIKKETSKKTVVKNPLSDKKTSTSKETIQPKRVIKKTSKSLVLPTRNLIPSVKIDKNAGNCVKAFTSASLKQNVINTRPVEHEVALSFTEFNKNVNSKPKTKSIIKSKVRSVAKPISKSTVKSITKPVITKTTSKLSNKTSGPKVKPLTRSKNVRMDTKQPKTTIQSKTKSANRKVAAEEKKVNTYRKRTISRNNNTINEEYHHITYFPKVKRKSITQYPSDIRSKEKLYYQWVKDLLPEYSHKFAKYELVETMSRSYLFEAIIRKLSPEYSSSDYNPRRNVFRSLLPLDNINKFNEVLDYMQNHMKITIVITSYDLHFGNLSSIFIIIKQLQRYEANH</sequence>
<proteinExistence type="predicted"/>
<reference evidence="3 4" key="1">
    <citation type="submission" date="2016-08" db="EMBL/GenBank/DDBJ databases">
        <title>A Parts List for Fungal Cellulosomes Revealed by Comparative Genomics.</title>
        <authorList>
            <consortium name="DOE Joint Genome Institute"/>
            <person name="Haitjema C.H."/>
            <person name="Gilmore S.P."/>
            <person name="Henske J.K."/>
            <person name="Solomon K.V."/>
            <person name="De Groot R."/>
            <person name="Kuo A."/>
            <person name="Mondo S.J."/>
            <person name="Salamov A.A."/>
            <person name="Labutti K."/>
            <person name="Zhao Z."/>
            <person name="Chiniquy J."/>
            <person name="Barry K."/>
            <person name="Brewer H.M."/>
            <person name="Purvine S.O."/>
            <person name="Wright A.T."/>
            <person name="Boxma B."/>
            <person name="Van Alen T."/>
            <person name="Hackstein J.H."/>
            <person name="Baker S.E."/>
            <person name="Grigoriev I.V."/>
            <person name="O'Malley M.A."/>
        </authorList>
    </citation>
    <scope>NUCLEOTIDE SEQUENCE [LARGE SCALE GENOMIC DNA]</scope>
    <source>
        <strain evidence="3 4">G1</strain>
    </source>
</reference>
<organism evidence="3 4">
    <name type="scientific">Neocallimastix californiae</name>
    <dbReference type="NCBI Taxonomy" id="1754190"/>
    <lineage>
        <taxon>Eukaryota</taxon>
        <taxon>Fungi</taxon>
        <taxon>Fungi incertae sedis</taxon>
        <taxon>Chytridiomycota</taxon>
        <taxon>Chytridiomycota incertae sedis</taxon>
        <taxon>Neocallimastigomycetes</taxon>
        <taxon>Neocallimastigales</taxon>
        <taxon>Neocallimastigaceae</taxon>
        <taxon>Neocallimastix</taxon>
    </lineage>
</organism>
<dbReference type="SUPFAM" id="SSF47576">
    <property type="entry name" value="Calponin-homology domain, CH-domain"/>
    <property type="match status" value="1"/>
</dbReference>
<feature type="domain" description="Calponin-homology (CH)" evidence="2">
    <location>
        <begin position="1120"/>
        <end position="1233"/>
    </location>
</feature>
<protein>
    <recommendedName>
        <fullName evidence="2">Calponin-homology (CH) domain-containing protein</fullName>
    </recommendedName>
</protein>
<gene>
    <name evidence="3" type="ORF">LY90DRAFT_509908</name>
</gene>
<evidence type="ECO:0000313" key="4">
    <source>
        <dbReference type="Proteomes" id="UP000193920"/>
    </source>
</evidence>
<accession>A0A1Y2C7F2</accession>
<evidence type="ECO:0000313" key="3">
    <source>
        <dbReference type="EMBL" id="ORY42953.1"/>
    </source>
</evidence>
<keyword evidence="4" id="KW-1185">Reference proteome</keyword>
<name>A0A1Y2C7F2_9FUNG</name>
<feature type="region of interest" description="Disordered" evidence="1">
    <location>
        <begin position="903"/>
        <end position="927"/>
    </location>
</feature>
<evidence type="ECO:0000259" key="2">
    <source>
        <dbReference type="PROSITE" id="PS50021"/>
    </source>
</evidence>
<feature type="region of interest" description="Disordered" evidence="1">
    <location>
        <begin position="230"/>
        <end position="260"/>
    </location>
</feature>
<dbReference type="OrthoDB" id="2159594at2759"/>
<feature type="compositionally biased region" description="Polar residues" evidence="1">
    <location>
        <begin position="230"/>
        <end position="241"/>
    </location>
</feature>
<dbReference type="Proteomes" id="UP000193920">
    <property type="component" value="Unassembled WGS sequence"/>
</dbReference>
<evidence type="ECO:0000256" key="1">
    <source>
        <dbReference type="SAM" id="MobiDB-lite"/>
    </source>
</evidence>
<dbReference type="PROSITE" id="PS50021">
    <property type="entry name" value="CH"/>
    <property type="match status" value="1"/>
</dbReference>
<dbReference type="InterPro" id="IPR001715">
    <property type="entry name" value="CH_dom"/>
</dbReference>
<dbReference type="EMBL" id="MCOG01000118">
    <property type="protein sequence ID" value="ORY42953.1"/>
    <property type="molecule type" value="Genomic_DNA"/>
</dbReference>
<dbReference type="AlphaFoldDB" id="A0A1Y2C7F2"/>
<dbReference type="InterPro" id="IPR036872">
    <property type="entry name" value="CH_dom_sf"/>
</dbReference>
<comment type="caution">
    <text evidence="3">The sequence shown here is derived from an EMBL/GenBank/DDBJ whole genome shotgun (WGS) entry which is preliminary data.</text>
</comment>